<accession>A0A8D8TZ74</accession>
<reference evidence="1" key="1">
    <citation type="submission" date="2021-05" db="EMBL/GenBank/DDBJ databases">
        <authorList>
            <person name="Alioto T."/>
            <person name="Alioto T."/>
            <person name="Gomez Garrido J."/>
        </authorList>
    </citation>
    <scope>NUCLEOTIDE SEQUENCE</scope>
</reference>
<proteinExistence type="predicted"/>
<protein>
    <submittedName>
        <fullName evidence="1">Uncharacterized protein</fullName>
    </submittedName>
</protein>
<organism evidence="1">
    <name type="scientific">Cacopsylla melanoneura</name>
    <dbReference type="NCBI Taxonomy" id="428564"/>
    <lineage>
        <taxon>Eukaryota</taxon>
        <taxon>Metazoa</taxon>
        <taxon>Ecdysozoa</taxon>
        <taxon>Arthropoda</taxon>
        <taxon>Hexapoda</taxon>
        <taxon>Insecta</taxon>
        <taxon>Pterygota</taxon>
        <taxon>Neoptera</taxon>
        <taxon>Paraneoptera</taxon>
        <taxon>Hemiptera</taxon>
        <taxon>Sternorrhyncha</taxon>
        <taxon>Psylloidea</taxon>
        <taxon>Psyllidae</taxon>
        <taxon>Psyllinae</taxon>
        <taxon>Cacopsylla</taxon>
    </lineage>
</organism>
<dbReference type="AlphaFoldDB" id="A0A8D8TZ74"/>
<sequence>MSKSDTLASIIFFKLKGPLFFRLVPIIISSDMFGSDPKAFKFCLILVVRFELLDFPEILKDMEANRRRLLKSTKHFVRKHFSMIHASLSAARKRAALGILRQV</sequence>
<name>A0A8D8TZ74_9HEMI</name>
<evidence type="ECO:0000313" key="1">
    <source>
        <dbReference type="EMBL" id="CAG6695506.1"/>
    </source>
</evidence>
<dbReference type="EMBL" id="HBUF01323769">
    <property type="protein sequence ID" value="CAG6695506.1"/>
    <property type="molecule type" value="Transcribed_RNA"/>
</dbReference>